<dbReference type="GO" id="GO:0046983">
    <property type="term" value="F:protein dimerization activity"/>
    <property type="evidence" value="ECO:0007669"/>
    <property type="project" value="InterPro"/>
</dbReference>
<comment type="function">
    <text evidence="4">DNA-dependent RNA polymerase (RNAP) catalyzes the transcription of DNA into RNA using the four ribonucleoside triphosphates as substrates.</text>
</comment>
<evidence type="ECO:0000256" key="2">
    <source>
        <dbReference type="ARBA" id="ARBA00022490"/>
    </source>
</evidence>
<dbReference type="Proteomes" id="UP000050320">
    <property type="component" value="Unassembled WGS sequence"/>
</dbReference>
<dbReference type="GO" id="GO:0005737">
    <property type="term" value="C:cytoplasm"/>
    <property type="evidence" value="ECO:0007669"/>
    <property type="project" value="UniProtKB-SubCell"/>
</dbReference>
<keyword evidence="4" id="KW-0808">Transferase</keyword>
<dbReference type="InterPro" id="IPR008193">
    <property type="entry name" value="RNA_pol_Rpb11_13-16kDa_CS"/>
</dbReference>
<evidence type="ECO:0000313" key="6">
    <source>
        <dbReference type="EMBL" id="KPV47252.1"/>
    </source>
</evidence>
<evidence type="ECO:0000256" key="3">
    <source>
        <dbReference type="ARBA" id="ARBA00023163"/>
    </source>
</evidence>
<dbReference type="Proteomes" id="UP000050515">
    <property type="component" value="Unassembled WGS sequence"/>
</dbReference>
<feature type="domain" description="DNA-directed RNA polymerase RBP11-like dimerisation" evidence="5">
    <location>
        <begin position="15"/>
        <end position="84"/>
    </location>
</feature>
<dbReference type="GO" id="GO:0000428">
    <property type="term" value="C:DNA-directed RNA polymerase complex"/>
    <property type="evidence" value="ECO:0007669"/>
    <property type="project" value="UniProtKB-KW"/>
</dbReference>
<accession>A0A0P9DBR1</accession>
<comment type="subunit">
    <text evidence="4">Part of the RNA polymerase complex.</text>
</comment>
<name>A0A0P9DBR1_9ARCH</name>
<dbReference type="GeneID" id="84221854"/>
<dbReference type="InterPro" id="IPR022905">
    <property type="entry name" value="Rpo11-like"/>
</dbReference>
<dbReference type="PATRIC" id="fig|507754.4.peg.658"/>
<dbReference type="SUPFAM" id="SSF55257">
    <property type="entry name" value="RBP11-like subunits of RNA polymerase"/>
    <property type="match status" value="1"/>
</dbReference>
<dbReference type="InterPro" id="IPR036603">
    <property type="entry name" value="RBP11-like"/>
</dbReference>
<comment type="similarity">
    <text evidence="4">Belongs to the archaeal Rpo11/eukaryotic RPB11/RPC19 RNA polymerase subunit family.</text>
</comment>
<dbReference type="GO" id="GO:0003899">
    <property type="term" value="F:DNA-directed RNA polymerase activity"/>
    <property type="evidence" value="ECO:0007669"/>
    <property type="project" value="UniProtKB-UniRule"/>
</dbReference>
<keyword evidence="1 4" id="KW-0240">DNA-directed RNA polymerase</keyword>
<dbReference type="PROSITE" id="PS01154">
    <property type="entry name" value="RNA_POL_L_13KD"/>
    <property type="match status" value="1"/>
</dbReference>
<protein>
    <recommendedName>
        <fullName evidence="4">DNA-directed RNA polymerase subunit Rpo11</fullName>
        <ecNumber evidence="4">2.7.7.6</ecNumber>
    </recommendedName>
    <alternativeName>
        <fullName evidence="4">DNA-directed RNA polymerase subunit L</fullName>
    </alternativeName>
</protein>
<dbReference type="GO" id="GO:0003677">
    <property type="term" value="F:DNA binding"/>
    <property type="evidence" value="ECO:0007669"/>
    <property type="project" value="InterPro"/>
</dbReference>
<dbReference type="EC" id="2.7.7.6" evidence="4"/>
<dbReference type="InterPro" id="IPR009025">
    <property type="entry name" value="RBP11-like_dimer"/>
</dbReference>
<dbReference type="Pfam" id="PF13656">
    <property type="entry name" value="RNA_pol_L_2"/>
    <property type="match status" value="1"/>
</dbReference>
<dbReference type="RefSeq" id="WP_048101898.1">
    <property type="nucleotide sequence ID" value="NZ_JBBYJF010000009.1"/>
</dbReference>
<keyword evidence="8" id="KW-1185">Reference proteome</keyword>
<evidence type="ECO:0000313" key="9">
    <source>
        <dbReference type="Proteomes" id="UP000050515"/>
    </source>
</evidence>
<evidence type="ECO:0000256" key="4">
    <source>
        <dbReference type="HAMAP-Rule" id="MF_00261"/>
    </source>
</evidence>
<reference evidence="6 9" key="1">
    <citation type="submission" date="2015-09" db="EMBL/GenBank/DDBJ databases">
        <title>Draft genome sequence of Acidiplasma aeolicum DSM 18409.</title>
        <authorList>
            <person name="Hemp J."/>
        </authorList>
    </citation>
    <scope>NUCLEOTIDE SEQUENCE [LARGE SCALE GENOMIC DNA]</scope>
    <source>
        <strain evidence="6 9">V</strain>
    </source>
</reference>
<keyword evidence="3 4" id="KW-0804">Transcription</keyword>
<comment type="subcellular location">
    <subcellularLocation>
        <location evidence="4">Cytoplasm</location>
    </subcellularLocation>
</comment>
<dbReference type="NCBIfam" id="NF002241">
    <property type="entry name" value="PRK01146.2-5"/>
    <property type="match status" value="1"/>
</dbReference>
<dbReference type="EMBL" id="LJCQ01000107">
    <property type="protein sequence ID" value="KPV47252.1"/>
    <property type="molecule type" value="Genomic_DNA"/>
</dbReference>
<dbReference type="EMBL" id="LKBG01000242">
    <property type="protein sequence ID" value="KQB34427.1"/>
    <property type="molecule type" value="Genomic_DNA"/>
</dbReference>
<dbReference type="Gene3D" id="3.30.1360.10">
    <property type="entry name" value="RNA polymerase, RBP11-like subunit"/>
    <property type="match status" value="1"/>
</dbReference>
<dbReference type="OrthoDB" id="24205at2157"/>
<proteinExistence type="inferred from homology"/>
<organism evidence="6 9">
    <name type="scientific">Acidiplasma aeolicum</name>
    <dbReference type="NCBI Taxonomy" id="507754"/>
    <lineage>
        <taxon>Archaea</taxon>
        <taxon>Methanobacteriati</taxon>
        <taxon>Thermoplasmatota</taxon>
        <taxon>Thermoplasmata</taxon>
        <taxon>Thermoplasmatales</taxon>
        <taxon>Ferroplasmaceae</taxon>
        <taxon>Acidiplasma</taxon>
    </lineage>
</organism>
<gene>
    <name evidence="4" type="primary">rpo11</name>
    <name evidence="4" type="synonym">rpoL</name>
    <name evidence="7" type="ORF">AOG54_01210</name>
    <name evidence="6" type="ORF">SE19_01800</name>
</gene>
<comment type="caution">
    <text evidence="6">The sequence shown here is derived from an EMBL/GenBank/DDBJ whole genome shotgun (WGS) entry which is preliminary data.</text>
</comment>
<keyword evidence="2 4" id="KW-0963">Cytoplasm</keyword>
<comment type="catalytic activity">
    <reaction evidence="4">
        <text>RNA(n) + a ribonucleoside 5'-triphosphate = RNA(n+1) + diphosphate</text>
        <dbReference type="Rhea" id="RHEA:21248"/>
        <dbReference type="Rhea" id="RHEA-COMP:14527"/>
        <dbReference type="Rhea" id="RHEA-COMP:17342"/>
        <dbReference type="ChEBI" id="CHEBI:33019"/>
        <dbReference type="ChEBI" id="CHEBI:61557"/>
        <dbReference type="ChEBI" id="CHEBI:140395"/>
        <dbReference type="EC" id="2.7.7.6"/>
    </reaction>
</comment>
<evidence type="ECO:0000259" key="5">
    <source>
        <dbReference type="Pfam" id="PF13656"/>
    </source>
</evidence>
<keyword evidence="4" id="KW-0548">Nucleotidyltransferase</keyword>
<sequence>MDSKFNVVSRNKDSITLEVINYDNTLLRPLMEEVTKDDKVEIAHYYIKHPEIDNPQIYIKVSTGKPQAAIKRTIRKMNKIYESMYNDLLKEKEKLSKKQ</sequence>
<dbReference type="AlphaFoldDB" id="A0A0P9DBR1"/>
<evidence type="ECO:0000256" key="1">
    <source>
        <dbReference type="ARBA" id="ARBA00022478"/>
    </source>
</evidence>
<dbReference type="HAMAP" id="MF_00261">
    <property type="entry name" value="RNApol_arch_Rpo11"/>
    <property type="match status" value="1"/>
</dbReference>
<evidence type="ECO:0000313" key="7">
    <source>
        <dbReference type="EMBL" id="KQB34427.1"/>
    </source>
</evidence>
<evidence type="ECO:0000313" key="8">
    <source>
        <dbReference type="Proteomes" id="UP000050320"/>
    </source>
</evidence>
<dbReference type="GO" id="GO:0006351">
    <property type="term" value="P:DNA-templated transcription"/>
    <property type="evidence" value="ECO:0007669"/>
    <property type="project" value="UniProtKB-UniRule"/>
</dbReference>
<reference evidence="7 8" key="2">
    <citation type="submission" date="2015-09" db="EMBL/GenBank/DDBJ databases">
        <title>Heavy metals and arsenic resistance mechanisms in polyextremophilic archaea of the family Ferroplasmaceae.</title>
        <authorList>
            <person name="Bulaev A.G."/>
            <person name="Kanygina A.V."/>
        </authorList>
    </citation>
    <scope>NUCLEOTIDE SEQUENCE [LARGE SCALE GENOMIC DNA]</scope>
    <source>
        <strain evidence="7 8">VT</strain>
    </source>
</reference>